<dbReference type="OrthoDB" id="5855668at2759"/>
<dbReference type="GO" id="GO:0071277">
    <property type="term" value="P:cellular response to calcium ion"/>
    <property type="evidence" value="ECO:0007669"/>
    <property type="project" value="TreeGrafter"/>
</dbReference>
<feature type="non-terminal residue" evidence="2">
    <location>
        <position position="1"/>
    </location>
</feature>
<dbReference type="GO" id="GO:0005544">
    <property type="term" value="F:calcium-dependent phospholipid binding"/>
    <property type="evidence" value="ECO:0007669"/>
    <property type="project" value="InterPro"/>
</dbReference>
<dbReference type="GeneID" id="25918397"/>
<organism evidence="2 3">
    <name type="scientific">Sphaeroforma arctica JP610</name>
    <dbReference type="NCBI Taxonomy" id="667725"/>
    <lineage>
        <taxon>Eukaryota</taxon>
        <taxon>Ichthyosporea</taxon>
        <taxon>Ichthyophonida</taxon>
        <taxon>Sphaeroforma</taxon>
    </lineage>
</organism>
<proteinExistence type="predicted"/>
<evidence type="ECO:0000313" key="3">
    <source>
        <dbReference type="Proteomes" id="UP000054560"/>
    </source>
</evidence>
<protein>
    <submittedName>
        <fullName evidence="2">Uncharacterized protein</fullName>
    </submittedName>
</protein>
<feature type="region of interest" description="Disordered" evidence="1">
    <location>
        <begin position="49"/>
        <end position="76"/>
    </location>
</feature>
<dbReference type="STRING" id="667725.A0A0L0EYX5"/>
<sequence>KEKKKSYQNSGMLHCTTCDLQIENTFVDYVRGGMEIGLMIGVDFTASNGPIEAHDSLHHTSDQDDRPNDVGGNVEH</sequence>
<name>A0A0L0EYX5_9EUKA</name>
<dbReference type="PANTHER" id="PTHR10857">
    <property type="entry name" value="COPINE"/>
    <property type="match status" value="1"/>
</dbReference>
<accession>A0A0L0EYX5</accession>
<dbReference type="InterPro" id="IPR045052">
    <property type="entry name" value="Copine"/>
</dbReference>
<dbReference type="eggNOG" id="KOG1327">
    <property type="taxonomic scope" value="Eukaryota"/>
</dbReference>
<evidence type="ECO:0000313" key="2">
    <source>
        <dbReference type="EMBL" id="KNC69596.1"/>
    </source>
</evidence>
<dbReference type="GO" id="GO:0005886">
    <property type="term" value="C:plasma membrane"/>
    <property type="evidence" value="ECO:0007669"/>
    <property type="project" value="TreeGrafter"/>
</dbReference>
<dbReference type="AlphaFoldDB" id="A0A0L0EYX5"/>
<gene>
    <name evidence="2" type="ORF">SARC_17893</name>
</gene>
<evidence type="ECO:0000256" key="1">
    <source>
        <dbReference type="SAM" id="MobiDB-lite"/>
    </source>
</evidence>
<reference evidence="2 3" key="1">
    <citation type="submission" date="2011-02" db="EMBL/GenBank/DDBJ databases">
        <title>The Genome Sequence of Sphaeroforma arctica JP610.</title>
        <authorList>
            <consortium name="The Broad Institute Genome Sequencing Platform"/>
            <person name="Russ C."/>
            <person name="Cuomo C."/>
            <person name="Young S.K."/>
            <person name="Zeng Q."/>
            <person name="Gargeya S."/>
            <person name="Alvarado L."/>
            <person name="Berlin A."/>
            <person name="Chapman S.B."/>
            <person name="Chen Z."/>
            <person name="Freedman E."/>
            <person name="Gellesch M."/>
            <person name="Goldberg J."/>
            <person name="Griggs A."/>
            <person name="Gujja S."/>
            <person name="Heilman E."/>
            <person name="Heiman D."/>
            <person name="Howarth C."/>
            <person name="Mehta T."/>
            <person name="Neiman D."/>
            <person name="Pearson M."/>
            <person name="Roberts A."/>
            <person name="Saif S."/>
            <person name="Shea T."/>
            <person name="Shenoy N."/>
            <person name="Sisk P."/>
            <person name="Stolte C."/>
            <person name="Sykes S."/>
            <person name="White J."/>
            <person name="Yandava C."/>
            <person name="Burger G."/>
            <person name="Gray M.W."/>
            <person name="Holland P.W.H."/>
            <person name="King N."/>
            <person name="Lang F.B.F."/>
            <person name="Roger A.J."/>
            <person name="Ruiz-Trillo I."/>
            <person name="Haas B."/>
            <person name="Nusbaum C."/>
            <person name="Birren B."/>
        </authorList>
    </citation>
    <scope>NUCLEOTIDE SEQUENCE [LARGE SCALE GENOMIC DNA]</scope>
    <source>
        <strain evidence="2 3">JP610</strain>
    </source>
</reference>
<keyword evidence="3" id="KW-1185">Reference proteome</keyword>
<dbReference type="RefSeq" id="XP_014143498.1">
    <property type="nucleotide sequence ID" value="XM_014288023.1"/>
</dbReference>
<dbReference type="Proteomes" id="UP000054560">
    <property type="component" value="Unassembled WGS sequence"/>
</dbReference>
<feature type="compositionally biased region" description="Basic and acidic residues" evidence="1">
    <location>
        <begin position="52"/>
        <end position="76"/>
    </location>
</feature>
<dbReference type="EMBL" id="KQ254204">
    <property type="protein sequence ID" value="KNC69596.1"/>
    <property type="molecule type" value="Genomic_DNA"/>
</dbReference>
<dbReference type="PANTHER" id="PTHR10857:SF106">
    <property type="entry name" value="C2 DOMAIN-CONTAINING PROTEIN"/>
    <property type="match status" value="1"/>
</dbReference>